<proteinExistence type="predicted"/>
<organism evidence="1 2">
    <name type="scientific">Trametes sanguinea</name>
    <dbReference type="NCBI Taxonomy" id="158606"/>
    <lineage>
        <taxon>Eukaryota</taxon>
        <taxon>Fungi</taxon>
        <taxon>Dikarya</taxon>
        <taxon>Basidiomycota</taxon>
        <taxon>Agaricomycotina</taxon>
        <taxon>Agaricomycetes</taxon>
        <taxon>Polyporales</taxon>
        <taxon>Polyporaceae</taxon>
        <taxon>Trametes</taxon>
    </lineage>
</organism>
<evidence type="ECO:0000313" key="2">
    <source>
        <dbReference type="Proteomes" id="UP001144978"/>
    </source>
</evidence>
<evidence type="ECO:0000313" key="1">
    <source>
        <dbReference type="EMBL" id="KAJ2988463.1"/>
    </source>
</evidence>
<dbReference type="Proteomes" id="UP001144978">
    <property type="component" value="Unassembled WGS sequence"/>
</dbReference>
<gene>
    <name evidence="1" type="ORF">NUW54_g9106</name>
</gene>
<accession>A0ACC1PAU7</accession>
<keyword evidence="2" id="KW-1185">Reference proteome</keyword>
<reference evidence="1" key="1">
    <citation type="submission" date="2022-08" db="EMBL/GenBank/DDBJ databases">
        <title>Genome Sequence of Pycnoporus sanguineus.</title>
        <authorList>
            <person name="Buettner E."/>
        </authorList>
    </citation>
    <scope>NUCLEOTIDE SEQUENCE</scope>
    <source>
        <strain evidence="1">CG-C14</strain>
    </source>
</reference>
<name>A0ACC1PAU7_9APHY</name>
<comment type="caution">
    <text evidence="1">The sequence shown here is derived from an EMBL/GenBank/DDBJ whole genome shotgun (WGS) entry which is preliminary data.</text>
</comment>
<dbReference type="EMBL" id="JANSHE010002965">
    <property type="protein sequence ID" value="KAJ2988463.1"/>
    <property type="molecule type" value="Genomic_DNA"/>
</dbReference>
<sequence length="71" mass="7944">MFPARLSRQHHGTTRRSFHAATVSTSPPACIRHSISYRPPTDLIRPPTSYTESRVRPPPTSGHFFSSLSDP</sequence>
<protein>
    <submittedName>
        <fullName evidence="1">Uncharacterized protein</fullName>
    </submittedName>
</protein>